<dbReference type="GO" id="GO:0061608">
    <property type="term" value="F:nuclear import signal receptor activity"/>
    <property type="evidence" value="ECO:0007669"/>
    <property type="project" value="InterPro"/>
</dbReference>
<dbReference type="GO" id="GO:0005730">
    <property type="term" value="C:nucleolus"/>
    <property type="evidence" value="ECO:0007669"/>
    <property type="project" value="UniProtKB-SubCell"/>
</dbReference>
<evidence type="ECO:0000256" key="3">
    <source>
        <dbReference type="ARBA" id="ARBA00023242"/>
    </source>
</evidence>
<dbReference type="GO" id="GO:0000479">
    <property type="term" value="P:endonucleolytic cleavage of tricistronic rRNA transcript (SSU-rRNA, 5.8S rRNA, LSU-rRNA)"/>
    <property type="evidence" value="ECO:0007669"/>
    <property type="project" value="TreeGrafter"/>
</dbReference>
<comment type="similarity">
    <text evidence="5">Belongs to the TRAFAC class translation factor GTPase superfamily. Bms1-like GTPase family. TSR1 subfamily.</text>
</comment>
<dbReference type="Pfam" id="PF01749">
    <property type="entry name" value="IBB"/>
    <property type="match status" value="1"/>
</dbReference>
<evidence type="ECO:0000256" key="7">
    <source>
        <dbReference type="SAM" id="MobiDB-lite"/>
    </source>
</evidence>
<dbReference type="InterPro" id="IPR002652">
    <property type="entry name" value="Importin-a_IBB"/>
</dbReference>
<dbReference type="RefSeq" id="XP_030747868.1">
    <property type="nucleotide sequence ID" value="XM_030892008.1"/>
</dbReference>
<name>A0A6J2X9E6_SITOR</name>
<dbReference type="PROSITE" id="PS51714">
    <property type="entry name" value="G_BMS1"/>
    <property type="match status" value="1"/>
</dbReference>
<dbReference type="CTD" id="55720"/>
<evidence type="ECO:0000313" key="9">
    <source>
        <dbReference type="Proteomes" id="UP000504635"/>
    </source>
</evidence>
<comment type="subcellular location">
    <subcellularLocation>
        <location evidence="1">Nucleus</location>
        <location evidence="1">Nucleolus</location>
    </subcellularLocation>
</comment>
<dbReference type="Pfam" id="PF08142">
    <property type="entry name" value="AARP2CN"/>
    <property type="match status" value="1"/>
</dbReference>
<dbReference type="InterPro" id="IPR012948">
    <property type="entry name" value="AARP2CN"/>
</dbReference>
<sequence length="807" mass="92664">MAVDKGQTHRPGPFKQSNKEHKHGRHRSKGSISLSNKGKVSVKTLSKKHKHELERAQRRNQSQQIRKNKRDEVLAKKRSLGGLDFAPIFACLVPLNKGFDPTTALSILTQCDEEGIVSKTSTGVTHLCIPRFKKRFSFVVPSGDNDFDVLDTLKVADTVIFLLSSVFSVEDNEDIIDKWGNNIITTALAQGLPTPLVVLTDLESVTPKKRNEYKQAIQKIVSKYLPEEKLMTLDKYSEGINILRKIGDQKRKSVLYRDRRPYLYGEEIEFVPESEGKIVFYMNFYTIKRLVGAVGTLKITGYLKGTPLSVNQLVHIPGLGDYQMLQIDAPNDPNKYTKNKASDPNAMVVETTTKVLEISDPEKQESLDSENVPDAMDAEQTMPTDEDFQMANRDEAKKVKKVPKGWSDYQAAWIPDDDAEFQNNEYSGDEEESEDDEFMDARSEEKSEYSDAEDEKKEFDTVTESEIAVNDDKYDQEMDMNAEQDDLNKLKEAKSDLMFPDEVDTPVDTPARIRFQKYRGLESFRTSPWDTKENLPSDYSRIFQFQNFDRTKKRILKEQENKDGALPGWYVTVHVKNVSELMWSSFLKTKSPVILFGLFPHEHKMSVLNAVLKRTQDYGFPIKSKERVIFQCGFRRFITNPIFSQHTNGQKHKFERFFQPNSTTVATFYAPIQFPPAPILCYKQIGEKYTLVATGNLLSCNPDRLVIKRIVLSGHPFKIYKKSAVVRFMFFNRDDITYFKPCKLRTKMGRKGHIKEPLGTHGHMKCGFDGQLKSQDTVMLNLYKRVFPKWTYEDFLVSCVNNDTMET</sequence>
<organism evidence="9 10">
    <name type="scientific">Sitophilus oryzae</name>
    <name type="common">Rice weevil</name>
    <name type="synonym">Curculio oryzae</name>
    <dbReference type="NCBI Taxonomy" id="7048"/>
    <lineage>
        <taxon>Eukaryota</taxon>
        <taxon>Metazoa</taxon>
        <taxon>Ecdysozoa</taxon>
        <taxon>Arthropoda</taxon>
        <taxon>Hexapoda</taxon>
        <taxon>Insecta</taxon>
        <taxon>Pterygota</taxon>
        <taxon>Neoptera</taxon>
        <taxon>Endopterygota</taxon>
        <taxon>Coleoptera</taxon>
        <taxon>Polyphaga</taxon>
        <taxon>Cucujiformia</taxon>
        <taxon>Curculionidae</taxon>
        <taxon>Dryophthorinae</taxon>
        <taxon>Sitophilus</taxon>
    </lineage>
</organism>
<evidence type="ECO:0000256" key="6">
    <source>
        <dbReference type="ARBA" id="ARBA00040070"/>
    </source>
</evidence>
<dbReference type="GO" id="GO:0005525">
    <property type="term" value="F:GTP binding"/>
    <property type="evidence" value="ECO:0007669"/>
    <property type="project" value="TreeGrafter"/>
</dbReference>
<comment type="function">
    <text evidence="4">Required during maturation of the 40S ribosomal subunit in the nucleolus.</text>
</comment>
<keyword evidence="2" id="KW-0690">Ribosome biogenesis</keyword>
<feature type="compositionally biased region" description="Basic residues" evidence="7">
    <location>
        <begin position="20"/>
        <end position="29"/>
    </location>
</feature>
<dbReference type="InterPro" id="IPR030387">
    <property type="entry name" value="G_Bms1/Tsr1_dom"/>
</dbReference>
<accession>A0A6J2X9E6</accession>
<evidence type="ECO:0000256" key="4">
    <source>
        <dbReference type="ARBA" id="ARBA00037087"/>
    </source>
</evidence>
<evidence type="ECO:0000259" key="8">
    <source>
        <dbReference type="PROSITE" id="PS51714"/>
    </source>
</evidence>
<evidence type="ECO:0000256" key="2">
    <source>
        <dbReference type="ARBA" id="ARBA00022517"/>
    </source>
</evidence>
<dbReference type="GO" id="GO:0034511">
    <property type="term" value="F:U3 snoRNA binding"/>
    <property type="evidence" value="ECO:0007669"/>
    <property type="project" value="TreeGrafter"/>
</dbReference>
<dbReference type="InterPro" id="IPR039761">
    <property type="entry name" value="Bms1/Tsr1"/>
</dbReference>
<dbReference type="PANTHER" id="PTHR12858:SF1">
    <property type="entry name" value="PRE-RRNA-PROCESSING PROTEIN TSR1 HOMOLOG"/>
    <property type="match status" value="1"/>
</dbReference>
<feature type="region of interest" description="Disordered" evidence="7">
    <location>
        <begin position="1"/>
        <end position="71"/>
    </location>
</feature>
<reference evidence="10" key="1">
    <citation type="submission" date="2025-08" db="UniProtKB">
        <authorList>
            <consortium name="RefSeq"/>
        </authorList>
    </citation>
    <scope>IDENTIFICATION</scope>
    <source>
        <tissue evidence="10">Gonads</tissue>
    </source>
</reference>
<dbReference type="FunCoup" id="A0A6J2X9E6">
    <property type="interactions" value="1628"/>
</dbReference>
<dbReference type="GO" id="GO:0006606">
    <property type="term" value="P:protein import into nucleus"/>
    <property type="evidence" value="ECO:0007669"/>
    <property type="project" value="InterPro"/>
</dbReference>
<keyword evidence="3" id="KW-0539">Nucleus</keyword>
<dbReference type="OrthoDB" id="119302at2759"/>
<gene>
    <name evidence="10" type="primary">LOC115876285</name>
</gene>
<feature type="region of interest" description="Disordered" evidence="7">
    <location>
        <begin position="413"/>
        <end position="461"/>
    </location>
</feature>
<evidence type="ECO:0000256" key="5">
    <source>
        <dbReference type="ARBA" id="ARBA00038288"/>
    </source>
</evidence>
<dbReference type="SMART" id="SM01362">
    <property type="entry name" value="DUF663"/>
    <property type="match status" value="1"/>
</dbReference>
<protein>
    <recommendedName>
        <fullName evidence="6">Pre-rRNA-processing protein TSR1 homolog</fullName>
    </recommendedName>
</protein>
<dbReference type="GO" id="GO:0003924">
    <property type="term" value="F:GTPase activity"/>
    <property type="evidence" value="ECO:0007669"/>
    <property type="project" value="TreeGrafter"/>
</dbReference>
<dbReference type="InParanoid" id="A0A6J2X9E6"/>
<evidence type="ECO:0000313" key="10">
    <source>
        <dbReference type="RefSeq" id="XP_030747868.1"/>
    </source>
</evidence>
<evidence type="ECO:0000256" key="1">
    <source>
        <dbReference type="ARBA" id="ARBA00004604"/>
    </source>
</evidence>
<keyword evidence="9" id="KW-1185">Reference proteome</keyword>
<dbReference type="PANTHER" id="PTHR12858">
    <property type="entry name" value="RIBOSOME BIOGENESIS PROTEIN"/>
    <property type="match status" value="1"/>
</dbReference>
<dbReference type="GeneID" id="115876285"/>
<feature type="compositionally biased region" description="Basic and acidic residues" evidence="7">
    <location>
        <begin position="439"/>
        <end position="460"/>
    </location>
</feature>
<dbReference type="Proteomes" id="UP000504635">
    <property type="component" value="Unplaced"/>
</dbReference>
<dbReference type="InterPro" id="IPR007034">
    <property type="entry name" value="BMS1_TSR1_C"/>
</dbReference>
<dbReference type="SMART" id="SM00785">
    <property type="entry name" value="AARP2CN"/>
    <property type="match status" value="1"/>
</dbReference>
<proteinExistence type="inferred from homology"/>
<feature type="compositionally biased region" description="Acidic residues" evidence="7">
    <location>
        <begin position="427"/>
        <end position="438"/>
    </location>
</feature>
<dbReference type="GO" id="GO:0000462">
    <property type="term" value="P:maturation of SSU-rRNA from tricistronic rRNA transcript (SSU-rRNA, 5.8S rRNA, LSU-rRNA)"/>
    <property type="evidence" value="ECO:0007669"/>
    <property type="project" value="TreeGrafter"/>
</dbReference>
<dbReference type="Pfam" id="PF04950">
    <property type="entry name" value="RIBIOP_C"/>
    <property type="match status" value="1"/>
</dbReference>
<feature type="domain" description="Bms1-type G" evidence="8">
    <location>
        <begin position="86"/>
        <end position="252"/>
    </location>
</feature>
<dbReference type="GO" id="GO:0030688">
    <property type="term" value="C:preribosome, small subunit precursor"/>
    <property type="evidence" value="ECO:0007669"/>
    <property type="project" value="TreeGrafter"/>
</dbReference>
<dbReference type="KEGG" id="soy:115876285"/>
<dbReference type="AlphaFoldDB" id="A0A6J2X9E6"/>
<dbReference type="Pfam" id="PF22298">
    <property type="entry name" value="Tsr1_G-like"/>
    <property type="match status" value="1"/>
</dbReference>